<evidence type="ECO:0000313" key="6">
    <source>
        <dbReference type="EMBL" id="AAT88145.1"/>
    </source>
</evidence>
<accession>Q6AHK0</accession>
<dbReference type="PANTHER" id="PTHR43537">
    <property type="entry name" value="TRANSCRIPTIONAL REGULATOR, GNTR FAMILY"/>
    <property type="match status" value="1"/>
</dbReference>
<reference evidence="6 7" key="1">
    <citation type="journal article" date="2004" name="Mol. Plant Microbe Interact.">
        <title>The genome sequence of the Gram-positive sugarcane pathogen Leifsonia xyli subsp. xyli.</title>
        <authorList>
            <person name="Monteiro-Vitorello C.B."/>
            <person name="Camargo L.E.A."/>
            <person name="Van Sluys M.A."/>
            <person name="Kitajima J.P."/>
            <person name="Truffi D."/>
            <person name="do Amaral A.M."/>
            <person name="Harakava R."/>
            <person name="de Oliveira J.C.F."/>
            <person name="Wood D."/>
            <person name="de Oliveira M.C."/>
            <person name="Miyaki C.Y."/>
            <person name="Takita M.A."/>
            <person name="da Silva A.C.R."/>
            <person name="Furlan L.R."/>
            <person name="Carraro D.M."/>
            <person name="Camarotte G."/>
            <person name="Almeida N.F. Jr."/>
            <person name="Carrer H."/>
            <person name="Coutinho L.L."/>
            <person name="El-Dorry H.A."/>
            <person name="Ferro M.I.T."/>
            <person name="Gagliardi P.R."/>
            <person name="Giglioti E."/>
            <person name="Goldman M.H.S."/>
            <person name="Goldman G.H."/>
            <person name="Kimura E.T."/>
            <person name="Ferro E.S."/>
            <person name="Kuramae E.E."/>
            <person name="Lemos E.G.M."/>
            <person name="Lemos M.V.F."/>
            <person name="Mauro S.M.Z."/>
            <person name="Machado M.A."/>
            <person name="Marino C.L."/>
            <person name="Menck C.F."/>
            <person name="Nunes L.R."/>
            <person name="Oliveira R.C."/>
            <person name="Pereira G.G."/>
            <person name="Siqueira W."/>
            <person name="de Souza A.A."/>
            <person name="Tsai S.M."/>
            <person name="Zanca A.S."/>
            <person name="Simpson A.J.G."/>
            <person name="Brumbley S.M."/>
            <person name="Setubal J.C."/>
        </authorList>
    </citation>
    <scope>NUCLEOTIDE SEQUENCE [LARGE SCALE GENOMIC DNA]</scope>
    <source>
        <strain evidence="6 7">CTCB07</strain>
    </source>
</reference>
<feature type="compositionally biased region" description="Polar residues" evidence="4">
    <location>
        <begin position="1"/>
        <end position="14"/>
    </location>
</feature>
<keyword evidence="1" id="KW-0805">Transcription regulation</keyword>
<dbReference type="PROSITE" id="PS50949">
    <property type="entry name" value="HTH_GNTR"/>
    <property type="match status" value="1"/>
</dbReference>
<dbReference type="InterPro" id="IPR036390">
    <property type="entry name" value="WH_DNA-bd_sf"/>
</dbReference>
<dbReference type="KEGG" id="lxx:Lxx00460"/>
<dbReference type="CDD" id="cd07377">
    <property type="entry name" value="WHTH_GntR"/>
    <property type="match status" value="1"/>
</dbReference>
<keyword evidence="3" id="KW-0804">Transcription</keyword>
<evidence type="ECO:0000313" key="7">
    <source>
        <dbReference type="Proteomes" id="UP000001306"/>
    </source>
</evidence>
<dbReference type="Gene3D" id="1.10.10.10">
    <property type="entry name" value="Winged helix-like DNA-binding domain superfamily/Winged helix DNA-binding domain"/>
    <property type="match status" value="1"/>
</dbReference>
<keyword evidence="2" id="KW-0238">DNA-binding</keyword>
<proteinExistence type="predicted"/>
<evidence type="ECO:0000256" key="3">
    <source>
        <dbReference type="ARBA" id="ARBA00023163"/>
    </source>
</evidence>
<evidence type="ECO:0000256" key="4">
    <source>
        <dbReference type="SAM" id="MobiDB-lite"/>
    </source>
</evidence>
<keyword evidence="7" id="KW-1185">Reference proteome</keyword>
<dbReference type="GO" id="GO:0003700">
    <property type="term" value="F:DNA-binding transcription factor activity"/>
    <property type="evidence" value="ECO:0007669"/>
    <property type="project" value="InterPro"/>
</dbReference>
<dbReference type="STRING" id="281090.Lxx00460"/>
<dbReference type="InterPro" id="IPR036388">
    <property type="entry name" value="WH-like_DNA-bd_sf"/>
</dbReference>
<dbReference type="PANTHER" id="PTHR43537:SF45">
    <property type="entry name" value="GNTR FAMILY REGULATORY PROTEIN"/>
    <property type="match status" value="1"/>
</dbReference>
<evidence type="ECO:0000256" key="2">
    <source>
        <dbReference type="ARBA" id="ARBA00023125"/>
    </source>
</evidence>
<feature type="region of interest" description="Disordered" evidence="4">
    <location>
        <begin position="1"/>
        <end position="26"/>
    </location>
</feature>
<dbReference type="InterPro" id="IPR000524">
    <property type="entry name" value="Tscrpt_reg_HTH_GntR"/>
</dbReference>
<dbReference type="SUPFAM" id="SSF46785">
    <property type="entry name" value="Winged helix' DNA-binding domain"/>
    <property type="match status" value="1"/>
</dbReference>
<protein>
    <submittedName>
        <fullName evidence="6">Transcriptional regulator, GntR family</fullName>
    </submittedName>
</protein>
<dbReference type="AlphaFoldDB" id="Q6AHK0"/>
<dbReference type="EMBL" id="AE016822">
    <property type="protein sequence ID" value="AAT88145.1"/>
    <property type="molecule type" value="Genomic_DNA"/>
</dbReference>
<name>Q6AHK0_LEIXX</name>
<gene>
    <name evidence="6" type="ordered locus">Lxx00460</name>
</gene>
<dbReference type="Proteomes" id="UP000001306">
    <property type="component" value="Chromosome"/>
</dbReference>
<dbReference type="eggNOG" id="COG1802">
    <property type="taxonomic scope" value="Bacteria"/>
</dbReference>
<dbReference type="Pfam" id="PF00392">
    <property type="entry name" value="GntR"/>
    <property type="match status" value="1"/>
</dbReference>
<sequence>MFSLPGGSSPSQPASFRGGNEMPMPTDHVARISLSEEAYVRIEAAIMDGTLEPGERLREPDLVEWLGISRTPIRHALDRPAEQGLVEMERNRYTKVARFDIEGVLAAVEVAGDLWAGAALRGGPEWDDDADALIADMEANLVEAEETEDLLTFATVFEHLVVAFARVEGNEVRLRALTVVIPQVRRVARKLRGSLDPNALREFTSKLRAATTARDGRAARMLIEDYVTRLSGMLHTL</sequence>
<organism evidence="6 7">
    <name type="scientific">Leifsonia xyli subsp. xyli (strain CTCB07)</name>
    <dbReference type="NCBI Taxonomy" id="281090"/>
    <lineage>
        <taxon>Bacteria</taxon>
        <taxon>Bacillati</taxon>
        <taxon>Actinomycetota</taxon>
        <taxon>Actinomycetes</taxon>
        <taxon>Micrococcales</taxon>
        <taxon>Microbacteriaceae</taxon>
        <taxon>Leifsonia</taxon>
    </lineage>
</organism>
<evidence type="ECO:0000256" key="1">
    <source>
        <dbReference type="ARBA" id="ARBA00023015"/>
    </source>
</evidence>
<evidence type="ECO:0000259" key="5">
    <source>
        <dbReference type="PROSITE" id="PS50949"/>
    </source>
</evidence>
<dbReference type="SMART" id="SM00345">
    <property type="entry name" value="HTH_GNTR"/>
    <property type="match status" value="1"/>
</dbReference>
<dbReference type="GO" id="GO:0003677">
    <property type="term" value="F:DNA binding"/>
    <property type="evidence" value="ECO:0007669"/>
    <property type="project" value="UniProtKB-KW"/>
</dbReference>
<feature type="domain" description="HTH gntR-type" evidence="5">
    <location>
        <begin position="32"/>
        <end position="99"/>
    </location>
</feature>
<dbReference type="HOGENOM" id="CLU_017584_5_3_11"/>